<reference evidence="2 3" key="2">
    <citation type="journal article" date="2018" name="Int. J. Syst. Evol. Microbiol.">
        <title>Marinobacterium aestuarii sp. nov., a benzene-degrading marine bacterium isolated from estuary sediment.</title>
        <authorList>
            <person name="Bae S.S."/>
            <person name="Jung J."/>
            <person name="Chung D."/>
            <person name="Baek K."/>
        </authorList>
    </citation>
    <scope>NUCLEOTIDE SEQUENCE [LARGE SCALE GENOMIC DNA]</scope>
    <source>
        <strain evidence="2 3">ST58-10</strain>
    </source>
</reference>
<dbReference type="Pfam" id="PF04247">
    <property type="entry name" value="SirB"/>
    <property type="match status" value="1"/>
</dbReference>
<dbReference type="Proteomes" id="UP000078070">
    <property type="component" value="Chromosome"/>
</dbReference>
<dbReference type="RefSeq" id="WP_067386333.1">
    <property type="nucleotide sequence ID" value="NZ_CP015839.1"/>
</dbReference>
<dbReference type="PIRSF" id="PIRSF005610">
    <property type="entry name" value="SirB"/>
    <property type="match status" value="1"/>
</dbReference>
<reference evidence="3" key="1">
    <citation type="submission" date="2016-05" db="EMBL/GenBank/DDBJ databases">
        <authorList>
            <person name="Baek K."/>
            <person name="Yang S.-J."/>
        </authorList>
    </citation>
    <scope>NUCLEOTIDE SEQUENCE [LARGE SCALE GENOMIC DNA]</scope>
    <source>
        <strain evidence="3">ST58-10</strain>
    </source>
</reference>
<dbReference type="PANTHER" id="PTHR39594:SF1">
    <property type="entry name" value="PROTEIN YCHQ"/>
    <property type="match status" value="1"/>
</dbReference>
<sequence>MYMILKHLHLAAVTLSISLFLLRGYWMLIGSGWQNRRLMRVIPHLVDTVLLLSATGLALTLQQYPFVNDWLSAKLLALVAYIVLGIIALKRGRSKTSRTLAFGAALVTFGYIAWVAVTRDPTPWH</sequence>
<gene>
    <name evidence="2" type="ORF">A8C75_21125</name>
</gene>
<dbReference type="AlphaFoldDB" id="A0A1A9F426"/>
<organism evidence="2 3">
    <name type="scientific">Marinobacterium aestuarii</name>
    <dbReference type="NCBI Taxonomy" id="1821621"/>
    <lineage>
        <taxon>Bacteria</taxon>
        <taxon>Pseudomonadati</taxon>
        <taxon>Pseudomonadota</taxon>
        <taxon>Gammaproteobacteria</taxon>
        <taxon>Oceanospirillales</taxon>
        <taxon>Oceanospirillaceae</taxon>
        <taxon>Marinobacterium</taxon>
    </lineage>
</organism>
<dbReference type="PANTHER" id="PTHR39594">
    <property type="entry name" value="PROTEIN YCHQ"/>
    <property type="match status" value="1"/>
</dbReference>
<protein>
    <submittedName>
        <fullName evidence="2">Regulator SirB</fullName>
    </submittedName>
</protein>
<keyword evidence="1" id="KW-0472">Membrane</keyword>
<feature type="transmembrane region" description="Helical" evidence="1">
    <location>
        <begin position="100"/>
        <end position="117"/>
    </location>
</feature>
<dbReference type="GO" id="GO:0005886">
    <property type="term" value="C:plasma membrane"/>
    <property type="evidence" value="ECO:0007669"/>
    <property type="project" value="TreeGrafter"/>
</dbReference>
<dbReference type="EMBL" id="CP015839">
    <property type="protein sequence ID" value="ANG64730.1"/>
    <property type="molecule type" value="Genomic_DNA"/>
</dbReference>
<feature type="transmembrane region" description="Helical" evidence="1">
    <location>
        <begin position="41"/>
        <end position="64"/>
    </location>
</feature>
<keyword evidence="3" id="KW-1185">Reference proteome</keyword>
<dbReference type="STRING" id="1821621.A8C75_21125"/>
<feature type="transmembrane region" description="Helical" evidence="1">
    <location>
        <begin position="70"/>
        <end position="88"/>
    </location>
</feature>
<proteinExistence type="predicted"/>
<dbReference type="OrthoDB" id="5588650at2"/>
<name>A0A1A9F426_9GAMM</name>
<dbReference type="KEGG" id="mars:A8C75_21125"/>
<keyword evidence="1" id="KW-0812">Transmembrane</keyword>
<dbReference type="InterPro" id="IPR007360">
    <property type="entry name" value="SirB"/>
</dbReference>
<evidence type="ECO:0000313" key="3">
    <source>
        <dbReference type="Proteomes" id="UP000078070"/>
    </source>
</evidence>
<evidence type="ECO:0000313" key="2">
    <source>
        <dbReference type="EMBL" id="ANG64730.1"/>
    </source>
</evidence>
<evidence type="ECO:0000256" key="1">
    <source>
        <dbReference type="SAM" id="Phobius"/>
    </source>
</evidence>
<keyword evidence="1" id="KW-1133">Transmembrane helix</keyword>
<feature type="transmembrane region" description="Helical" evidence="1">
    <location>
        <begin position="6"/>
        <end position="29"/>
    </location>
</feature>
<accession>A0A1A9F426</accession>